<gene>
    <name evidence="2" type="ORF">B296_00040732</name>
</gene>
<protein>
    <submittedName>
        <fullName evidence="2">Uncharacterized protein</fullName>
    </submittedName>
</protein>
<proteinExistence type="predicted"/>
<dbReference type="AlphaFoldDB" id="A0A426XHV4"/>
<feature type="compositionally biased region" description="Acidic residues" evidence="1">
    <location>
        <begin position="61"/>
        <end position="73"/>
    </location>
</feature>
<accession>A0A426XHV4</accession>
<reference evidence="2 3" key="1">
    <citation type="journal article" date="2014" name="Agronomy (Basel)">
        <title>A Draft Genome Sequence for Ensete ventricosum, the Drought-Tolerant Tree Against Hunger.</title>
        <authorList>
            <person name="Harrison J."/>
            <person name="Moore K.A."/>
            <person name="Paszkiewicz K."/>
            <person name="Jones T."/>
            <person name="Grant M."/>
            <person name="Ambacheew D."/>
            <person name="Muzemil S."/>
            <person name="Studholme D.J."/>
        </authorList>
    </citation>
    <scope>NUCLEOTIDE SEQUENCE [LARGE SCALE GENOMIC DNA]</scope>
</reference>
<comment type="caution">
    <text evidence="2">The sequence shown here is derived from an EMBL/GenBank/DDBJ whole genome shotgun (WGS) entry which is preliminary data.</text>
</comment>
<evidence type="ECO:0000256" key="1">
    <source>
        <dbReference type="SAM" id="MobiDB-lite"/>
    </source>
</evidence>
<sequence>MAAEETTRNNYAHFTGYDQADDLADELSTVTMPAVYFTGHADEARCHNASQRMSGLPHESEGEDADVEPSSGDDESKGAATGGCGVLPDGTDKDEEEESSGMGVASMPGTPSRGFVGRPEWLKEYASETEARGRGRRRHHHHRRYRQTRERWLERAWQLKKSHAAAEDGSDAGAAAECRVMVQSRCGSGRMCMDMEEMRACRDLGLDLPSDWTVEIPGTFSDLTADTSSGGNSPVNWRISTPELLAFQDSSSSSSSDEVLCCETGDDPKDVKARIKVWAQAVALTSASRLGG</sequence>
<dbReference type="EMBL" id="AMZH03020568">
    <property type="protein sequence ID" value="RRT39056.1"/>
    <property type="molecule type" value="Genomic_DNA"/>
</dbReference>
<name>A0A426XHV4_ENSVE</name>
<dbReference type="PANTHER" id="PTHR31865:SF2">
    <property type="entry name" value="OSJNBA0004B13.24 PROTEIN"/>
    <property type="match status" value="1"/>
</dbReference>
<evidence type="ECO:0000313" key="3">
    <source>
        <dbReference type="Proteomes" id="UP000287651"/>
    </source>
</evidence>
<evidence type="ECO:0000313" key="2">
    <source>
        <dbReference type="EMBL" id="RRT39056.1"/>
    </source>
</evidence>
<dbReference type="Proteomes" id="UP000287651">
    <property type="component" value="Unassembled WGS sequence"/>
</dbReference>
<feature type="region of interest" description="Disordered" evidence="1">
    <location>
        <begin position="49"/>
        <end position="116"/>
    </location>
</feature>
<dbReference type="PANTHER" id="PTHR31865">
    <property type="entry name" value="OSJNBA0071G03.3 PROTEIN"/>
    <property type="match status" value="1"/>
</dbReference>
<organism evidence="2 3">
    <name type="scientific">Ensete ventricosum</name>
    <name type="common">Abyssinian banana</name>
    <name type="synonym">Musa ensete</name>
    <dbReference type="NCBI Taxonomy" id="4639"/>
    <lineage>
        <taxon>Eukaryota</taxon>
        <taxon>Viridiplantae</taxon>
        <taxon>Streptophyta</taxon>
        <taxon>Embryophyta</taxon>
        <taxon>Tracheophyta</taxon>
        <taxon>Spermatophyta</taxon>
        <taxon>Magnoliopsida</taxon>
        <taxon>Liliopsida</taxon>
        <taxon>Zingiberales</taxon>
        <taxon>Musaceae</taxon>
        <taxon>Ensete</taxon>
    </lineage>
</organism>